<feature type="chain" id="PRO_5017651460" evidence="1">
    <location>
        <begin position="22"/>
        <end position="256"/>
    </location>
</feature>
<organism evidence="2 3">
    <name type="scientific">Thalassotalea euphylliae</name>
    <dbReference type="NCBI Taxonomy" id="1655234"/>
    <lineage>
        <taxon>Bacteria</taxon>
        <taxon>Pseudomonadati</taxon>
        <taxon>Pseudomonadota</taxon>
        <taxon>Gammaproteobacteria</taxon>
        <taxon>Alteromonadales</taxon>
        <taxon>Colwelliaceae</taxon>
        <taxon>Thalassotalea</taxon>
    </lineage>
</organism>
<sequence length="256" mass="29099">MKRAVYPLILAVSLFTSYSQAKAPITFAGVLAENIQQHDKQGYLDKIYQEIARRANVTINYDVMPMARTMSLFDHKKVDCILPGSSNRYFDRTKQHDIVRSQAISALLLFKFTFERNQALLAAQDLADINIGYVRNIKMFNALNMPPFDNATHIVASHHRHLFDMLHFGRTELIVGWYPVINMLATARNSEPVSFDAEHVLSTDYLVVSCHRSDKTQAFIATIDKAINSMWQDGTMAAMHPNDTRHLKALFPPPAM</sequence>
<reference evidence="2 3" key="1">
    <citation type="submission" date="2018-08" db="EMBL/GenBank/DDBJ databases">
        <title>Thalassotalea euphylliae genome.</title>
        <authorList>
            <person name="Summers S."/>
            <person name="Rice S.A."/>
            <person name="Freckelton M.L."/>
            <person name="Nedved B.T."/>
            <person name="Hadfield M.G."/>
        </authorList>
    </citation>
    <scope>NUCLEOTIDE SEQUENCE [LARGE SCALE GENOMIC DNA]</scope>
    <source>
        <strain evidence="2 3">H1</strain>
    </source>
</reference>
<dbReference type="AlphaFoldDB" id="A0A3E0TLT3"/>
<evidence type="ECO:0000313" key="3">
    <source>
        <dbReference type="Proteomes" id="UP000256478"/>
    </source>
</evidence>
<evidence type="ECO:0000256" key="1">
    <source>
        <dbReference type="SAM" id="SignalP"/>
    </source>
</evidence>
<protein>
    <submittedName>
        <fullName evidence="2">Uncharacterized protein</fullName>
    </submittedName>
</protein>
<dbReference type="RefSeq" id="WP_116006642.1">
    <property type="nucleotide sequence ID" value="NZ_QUOU01000001.1"/>
</dbReference>
<accession>A0A3E0TLT3</accession>
<dbReference type="OrthoDB" id="9874201at2"/>
<dbReference type="SUPFAM" id="SSF53850">
    <property type="entry name" value="Periplasmic binding protein-like II"/>
    <property type="match status" value="1"/>
</dbReference>
<dbReference type="Proteomes" id="UP000256478">
    <property type="component" value="Unassembled WGS sequence"/>
</dbReference>
<evidence type="ECO:0000313" key="2">
    <source>
        <dbReference type="EMBL" id="REL25511.1"/>
    </source>
</evidence>
<dbReference type="EMBL" id="QUOU01000001">
    <property type="protein sequence ID" value="REL25511.1"/>
    <property type="molecule type" value="Genomic_DNA"/>
</dbReference>
<name>A0A3E0TLT3_9GAMM</name>
<feature type="signal peptide" evidence="1">
    <location>
        <begin position="1"/>
        <end position="21"/>
    </location>
</feature>
<gene>
    <name evidence="2" type="ORF">DXX93_02410</name>
</gene>
<dbReference type="Gene3D" id="3.40.190.10">
    <property type="entry name" value="Periplasmic binding protein-like II"/>
    <property type="match status" value="2"/>
</dbReference>
<comment type="caution">
    <text evidence="2">The sequence shown here is derived from an EMBL/GenBank/DDBJ whole genome shotgun (WGS) entry which is preliminary data.</text>
</comment>
<keyword evidence="1" id="KW-0732">Signal</keyword>
<proteinExistence type="predicted"/>